<dbReference type="Proteomes" id="UP001203338">
    <property type="component" value="Unassembled WGS sequence"/>
</dbReference>
<keyword evidence="2" id="KW-1185">Reference proteome</keyword>
<sequence length="50" mass="5537">MGSIFTAWFRMKNAVAVYTDKSVGITDRKENDAEVTKGLFIILSQAVNAE</sequence>
<proteinExistence type="predicted"/>
<protein>
    <submittedName>
        <fullName evidence="1">Uncharacterized protein</fullName>
    </submittedName>
</protein>
<reference evidence="1 2" key="1">
    <citation type="submission" date="2022-05" db="EMBL/GenBank/DDBJ databases">
        <authorList>
            <person name="Park J.-S."/>
        </authorList>
    </citation>
    <scope>NUCLEOTIDE SEQUENCE [LARGE SCALE GENOMIC DNA]</scope>
    <source>
        <strain evidence="1 2">2012CJ34-2</strain>
    </source>
</reference>
<comment type="caution">
    <text evidence="1">The sequence shown here is derived from an EMBL/GenBank/DDBJ whole genome shotgun (WGS) entry which is preliminary data.</text>
</comment>
<name>A0ABT0PAL8_9GAMM</name>
<organism evidence="1 2">
    <name type="scientific">Parendozoicomonas callyspongiae</name>
    <dbReference type="NCBI Taxonomy" id="2942213"/>
    <lineage>
        <taxon>Bacteria</taxon>
        <taxon>Pseudomonadati</taxon>
        <taxon>Pseudomonadota</taxon>
        <taxon>Gammaproteobacteria</taxon>
        <taxon>Oceanospirillales</taxon>
        <taxon>Endozoicomonadaceae</taxon>
        <taxon>Parendozoicomonas</taxon>
    </lineage>
</organism>
<evidence type="ECO:0000313" key="1">
    <source>
        <dbReference type="EMBL" id="MCL6268434.1"/>
    </source>
</evidence>
<accession>A0ABT0PAL8</accession>
<dbReference type="RefSeq" id="WP_249697270.1">
    <property type="nucleotide sequence ID" value="NZ_JAMFLX010000001.1"/>
</dbReference>
<evidence type="ECO:0000313" key="2">
    <source>
        <dbReference type="Proteomes" id="UP001203338"/>
    </source>
</evidence>
<gene>
    <name evidence="1" type="ORF">M3P05_00525</name>
</gene>
<dbReference type="EMBL" id="JAMFLX010000001">
    <property type="protein sequence ID" value="MCL6268434.1"/>
    <property type="molecule type" value="Genomic_DNA"/>
</dbReference>